<dbReference type="SUPFAM" id="SSF53187">
    <property type="entry name" value="Zn-dependent exopeptidases"/>
    <property type="match status" value="1"/>
</dbReference>
<evidence type="ECO:0000256" key="8">
    <source>
        <dbReference type="SAM" id="MobiDB-lite"/>
    </source>
</evidence>
<protein>
    <submittedName>
        <fullName evidence="10">Peptidase M14</fullName>
    </submittedName>
</protein>
<proteinExistence type="inferred from homology"/>
<evidence type="ECO:0000256" key="1">
    <source>
        <dbReference type="ARBA" id="ARBA00001947"/>
    </source>
</evidence>
<evidence type="ECO:0000256" key="7">
    <source>
        <dbReference type="PROSITE-ProRule" id="PRU01379"/>
    </source>
</evidence>
<name>A0A8J3WYC5_9ACTN</name>
<dbReference type="RefSeq" id="WP_203935352.1">
    <property type="nucleotide sequence ID" value="NZ_BOON01000001.1"/>
</dbReference>
<keyword evidence="5" id="KW-0862">Zinc</keyword>
<evidence type="ECO:0000256" key="3">
    <source>
        <dbReference type="ARBA" id="ARBA00022670"/>
    </source>
</evidence>
<evidence type="ECO:0000256" key="2">
    <source>
        <dbReference type="ARBA" id="ARBA00005988"/>
    </source>
</evidence>
<reference evidence="10" key="1">
    <citation type="submission" date="2021-01" db="EMBL/GenBank/DDBJ databases">
        <title>Whole genome shotgun sequence of Planosporangium mesophilum NBRC 109066.</title>
        <authorList>
            <person name="Komaki H."/>
            <person name="Tamura T."/>
        </authorList>
    </citation>
    <scope>NUCLEOTIDE SEQUENCE</scope>
    <source>
        <strain evidence="10">NBRC 109066</strain>
    </source>
</reference>
<keyword evidence="3" id="KW-0645">Protease</keyword>
<evidence type="ECO:0000256" key="5">
    <source>
        <dbReference type="ARBA" id="ARBA00022833"/>
    </source>
</evidence>
<comment type="caution">
    <text evidence="10">The sequence shown here is derived from an EMBL/GenBank/DDBJ whole genome shotgun (WGS) entry which is preliminary data.</text>
</comment>
<feature type="domain" description="Peptidase M14" evidence="9">
    <location>
        <begin position="246"/>
        <end position="559"/>
    </location>
</feature>
<dbReference type="EMBL" id="BOON01000001">
    <property type="protein sequence ID" value="GII20421.1"/>
    <property type="molecule type" value="Genomic_DNA"/>
</dbReference>
<sequence length="821" mass="88025">MRRRGRTAAGTALLVAVAAGGATVAVLGAPPRNASAAGKSTLTAWLAQARKCHQGPADRQLSVDGFDITAASTGLVRARLDPIGDRGRDDDWDIAVFDKTTGRVVAASAGFRSYEVADGFVKAGDKLRVQGCRFTGDARTVNVSVTFVAQPATASEKTQLVAVETPARADKTKLAGHDFDLTEAATDTTVDVVLHGAADAQRLRDAGFKYTVKIDDLAGYIARAQDADRRYAASATRSDLPSGRTAYRRLADYDYEMKDLARRHPDLVKPVTLSQRSLEGRDIDGIEITPNAANTADGKPIFLNLGVHHAREWPSGESAMEWAHDLVNGFGRDQRTTRLVSATRNIVVPIVNPDGFSVSREATERGDAAALDYEYKRKNCSPADAPTPDLRSGLCPLNPAGAARGTDLNRNYGGFWGGPGASTSWNSQTYRGPAPFSEPEVRAVREFIAGRQVTNLITNHTYSNLVLRPPGVLATGDPIDEPLMYRLGEEMADKNGYDNIRSWQLYDTTGTTEDWSYWVTGGLGYTFEIGNVEFHPPFEVGVVAEYLGRAPAAGAGKGGNREAYFAMLESTANAAHHSTITGRAPAGWTLRVHKEFQTPTSPVIAPDGTTGPAQVYSDVLDSTFTAPAGPFAWHLNPSTRPYVAGRYGRLPSAPPQGTQPLANPAGVPAENTGSPFEGAHEEVPFTVAGPPTADNGEAHVRIEWSNPNTDWDLYVVDARGRVVTQSAQGGTNVEDAVMIDPVPGTYRAIIVNYAQVPNQPVDDWTSPGVSFKGPRPPVAGVTEAWTLTCERPGGSIAAVRQVIVKRGESIDVGDVCRHRKR</sequence>
<dbReference type="Proteomes" id="UP000599074">
    <property type="component" value="Unassembled WGS sequence"/>
</dbReference>
<dbReference type="GO" id="GO:0008270">
    <property type="term" value="F:zinc ion binding"/>
    <property type="evidence" value="ECO:0007669"/>
    <property type="project" value="InterPro"/>
</dbReference>
<comment type="similarity">
    <text evidence="2 7">Belongs to the peptidase M14 family.</text>
</comment>
<keyword evidence="6" id="KW-0482">Metalloprotease</keyword>
<evidence type="ECO:0000256" key="4">
    <source>
        <dbReference type="ARBA" id="ARBA00022801"/>
    </source>
</evidence>
<dbReference type="InterPro" id="IPR033810">
    <property type="entry name" value="Carboxypeptidase_T"/>
</dbReference>
<dbReference type="GO" id="GO:0006508">
    <property type="term" value="P:proteolysis"/>
    <property type="evidence" value="ECO:0007669"/>
    <property type="project" value="UniProtKB-KW"/>
</dbReference>
<organism evidence="10 11">
    <name type="scientific">Planosporangium mesophilum</name>
    <dbReference type="NCBI Taxonomy" id="689768"/>
    <lineage>
        <taxon>Bacteria</taxon>
        <taxon>Bacillati</taxon>
        <taxon>Actinomycetota</taxon>
        <taxon>Actinomycetes</taxon>
        <taxon>Micromonosporales</taxon>
        <taxon>Micromonosporaceae</taxon>
        <taxon>Planosporangium</taxon>
    </lineage>
</organism>
<dbReference type="Gene3D" id="2.60.120.380">
    <property type="match status" value="1"/>
</dbReference>
<evidence type="ECO:0000313" key="11">
    <source>
        <dbReference type="Proteomes" id="UP000599074"/>
    </source>
</evidence>
<gene>
    <name evidence="10" type="ORF">Pme01_00180</name>
</gene>
<dbReference type="GO" id="GO:0004181">
    <property type="term" value="F:metallocarboxypeptidase activity"/>
    <property type="evidence" value="ECO:0007669"/>
    <property type="project" value="InterPro"/>
</dbReference>
<dbReference type="AlphaFoldDB" id="A0A8J3WYC5"/>
<evidence type="ECO:0000259" key="9">
    <source>
        <dbReference type="PROSITE" id="PS52035"/>
    </source>
</evidence>
<keyword evidence="4" id="KW-0378">Hydrolase</keyword>
<dbReference type="Pfam" id="PF00246">
    <property type="entry name" value="Peptidase_M14"/>
    <property type="match status" value="1"/>
</dbReference>
<dbReference type="PANTHER" id="PTHR11705">
    <property type="entry name" value="PROTEASE FAMILY M14 CARBOXYPEPTIDASE A,B"/>
    <property type="match status" value="1"/>
</dbReference>
<dbReference type="SMART" id="SM00631">
    <property type="entry name" value="Zn_pept"/>
    <property type="match status" value="1"/>
</dbReference>
<evidence type="ECO:0000256" key="6">
    <source>
        <dbReference type="ARBA" id="ARBA00023049"/>
    </source>
</evidence>
<evidence type="ECO:0000313" key="10">
    <source>
        <dbReference type="EMBL" id="GII20421.1"/>
    </source>
</evidence>
<dbReference type="PROSITE" id="PS52035">
    <property type="entry name" value="PEPTIDASE_M14"/>
    <property type="match status" value="1"/>
</dbReference>
<dbReference type="InterPro" id="IPR000834">
    <property type="entry name" value="Peptidase_M14"/>
</dbReference>
<feature type="region of interest" description="Disordered" evidence="8">
    <location>
        <begin position="650"/>
        <end position="678"/>
    </location>
</feature>
<dbReference type="CDD" id="cd03859">
    <property type="entry name" value="M14_CPT"/>
    <property type="match status" value="1"/>
</dbReference>
<comment type="cofactor">
    <cofactor evidence="1">
        <name>Zn(2+)</name>
        <dbReference type="ChEBI" id="CHEBI:29105"/>
    </cofactor>
</comment>
<dbReference type="PANTHER" id="PTHR11705:SF143">
    <property type="entry name" value="SLL0236 PROTEIN"/>
    <property type="match status" value="1"/>
</dbReference>
<dbReference type="Gene3D" id="3.40.630.10">
    <property type="entry name" value="Zn peptidases"/>
    <property type="match status" value="1"/>
</dbReference>
<feature type="active site" description="Proton donor/acceptor" evidence="7">
    <location>
        <position position="528"/>
    </location>
</feature>
<dbReference type="GO" id="GO:0005615">
    <property type="term" value="C:extracellular space"/>
    <property type="evidence" value="ECO:0007669"/>
    <property type="project" value="TreeGrafter"/>
</dbReference>
<keyword evidence="11" id="KW-1185">Reference proteome</keyword>
<accession>A0A8J3WYC5</accession>